<reference evidence="3" key="1">
    <citation type="submission" date="2021-01" db="EMBL/GenBank/DDBJ databases">
        <title>Whole genome shotgun sequence of Actinocatenispora rupis NBRC 107355.</title>
        <authorList>
            <person name="Komaki H."/>
            <person name="Tamura T."/>
        </authorList>
    </citation>
    <scope>NUCLEOTIDE SEQUENCE</scope>
    <source>
        <strain evidence="3">NBRC 107355</strain>
    </source>
</reference>
<dbReference type="PANTHER" id="PTHR43664:SF1">
    <property type="entry name" value="BETA-METHYLMALYL-COA DEHYDRATASE"/>
    <property type="match status" value="1"/>
</dbReference>
<name>A0A8J3NA05_9ACTN</name>
<gene>
    <name evidence="3" type="ORF">Aru02nite_27580</name>
</gene>
<evidence type="ECO:0000259" key="2">
    <source>
        <dbReference type="Pfam" id="PF01575"/>
    </source>
</evidence>
<dbReference type="EMBL" id="BOMB01000015">
    <property type="protein sequence ID" value="GID11869.1"/>
    <property type="molecule type" value="Genomic_DNA"/>
</dbReference>
<evidence type="ECO:0000313" key="3">
    <source>
        <dbReference type="EMBL" id="GID11869.1"/>
    </source>
</evidence>
<accession>A0A8J3NA05</accession>
<dbReference type="Gene3D" id="3.10.129.10">
    <property type="entry name" value="Hotdog Thioesterase"/>
    <property type="match status" value="1"/>
</dbReference>
<dbReference type="InterPro" id="IPR002539">
    <property type="entry name" value="MaoC-like_dom"/>
</dbReference>
<evidence type="ECO:0000256" key="1">
    <source>
        <dbReference type="ARBA" id="ARBA00005254"/>
    </source>
</evidence>
<dbReference type="AlphaFoldDB" id="A0A8J3NA05"/>
<dbReference type="SUPFAM" id="SSF54637">
    <property type="entry name" value="Thioesterase/thiol ester dehydrase-isomerase"/>
    <property type="match status" value="1"/>
</dbReference>
<comment type="similarity">
    <text evidence="1">Belongs to the enoyl-CoA hydratase/isomerase family.</text>
</comment>
<dbReference type="InterPro" id="IPR052342">
    <property type="entry name" value="MCH/BMMD"/>
</dbReference>
<dbReference type="RefSeq" id="WP_203657862.1">
    <property type="nucleotide sequence ID" value="NZ_BAAAZM010000005.1"/>
</dbReference>
<proteinExistence type="inferred from homology"/>
<organism evidence="3 4">
    <name type="scientific">Actinocatenispora rupis</name>
    <dbReference type="NCBI Taxonomy" id="519421"/>
    <lineage>
        <taxon>Bacteria</taxon>
        <taxon>Bacillati</taxon>
        <taxon>Actinomycetota</taxon>
        <taxon>Actinomycetes</taxon>
        <taxon>Micromonosporales</taxon>
        <taxon>Micromonosporaceae</taxon>
        <taxon>Actinocatenispora</taxon>
    </lineage>
</organism>
<dbReference type="Proteomes" id="UP000612808">
    <property type="component" value="Unassembled WGS sequence"/>
</dbReference>
<dbReference type="InterPro" id="IPR029069">
    <property type="entry name" value="HotDog_dom_sf"/>
</dbReference>
<protein>
    <submittedName>
        <fullName evidence="3">Acyl dehydratase</fullName>
    </submittedName>
</protein>
<sequence>MRSGTGAVPDWYYEDLTPGRVFDLGVVEVDGAEMLAFARRFDPQWYHVDPVLAQESGYGGLIASGWFTASLFMRGYVDHVLSRAAAAASPGVEEMRWKAPVYAGDKLAGELVVTDREPSRTRPGLGTVHLTGTLRRLADGEPDAPVLVMRFRGWFARRDG</sequence>
<evidence type="ECO:0000313" key="4">
    <source>
        <dbReference type="Proteomes" id="UP000612808"/>
    </source>
</evidence>
<feature type="domain" description="MaoC-like" evidence="2">
    <location>
        <begin position="26"/>
        <end position="121"/>
    </location>
</feature>
<dbReference type="PANTHER" id="PTHR43664">
    <property type="entry name" value="MONOAMINE OXIDASE-RELATED"/>
    <property type="match status" value="1"/>
</dbReference>
<comment type="caution">
    <text evidence="3">The sequence shown here is derived from an EMBL/GenBank/DDBJ whole genome shotgun (WGS) entry which is preliminary data.</text>
</comment>
<dbReference type="Pfam" id="PF01575">
    <property type="entry name" value="MaoC_dehydratas"/>
    <property type="match status" value="1"/>
</dbReference>
<keyword evidence="4" id="KW-1185">Reference proteome</keyword>